<comment type="similarity">
    <text evidence="2">Belongs to the GtrA family.</text>
</comment>
<comment type="caution">
    <text evidence="8">The sequence shown here is derived from an EMBL/GenBank/DDBJ whole genome shotgun (WGS) entry which is preliminary data.</text>
</comment>
<reference evidence="8" key="1">
    <citation type="submission" date="2019-08" db="EMBL/GenBank/DDBJ databases">
        <authorList>
            <person name="Kucharzyk K."/>
            <person name="Murdoch R.W."/>
            <person name="Higgins S."/>
            <person name="Loffler F."/>
        </authorList>
    </citation>
    <scope>NUCLEOTIDE SEQUENCE</scope>
</reference>
<evidence type="ECO:0000256" key="1">
    <source>
        <dbReference type="ARBA" id="ARBA00004141"/>
    </source>
</evidence>
<protein>
    <recommendedName>
        <fullName evidence="7">GtrA/DPMS transmembrane domain-containing protein</fullName>
    </recommendedName>
</protein>
<keyword evidence="5 6" id="KW-0472">Membrane</keyword>
<dbReference type="GO" id="GO:0005886">
    <property type="term" value="C:plasma membrane"/>
    <property type="evidence" value="ECO:0007669"/>
    <property type="project" value="TreeGrafter"/>
</dbReference>
<comment type="subcellular location">
    <subcellularLocation>
        <location evidence="1">Membrane</location>
        <topology evidence="1">Multi-pass membrane protein</topology>
    </subcellularLocation>
</comment>
<dbReference type="EMBL" id="VSSQ01008949">
    <property type="protein sequence ID" value="MPM40296.1"/>
    <property type="molecule type" value="Genomic_DNA"/>
</dbReference>
<organism evidence="8">
    <name type="scientific">bioreactor metagenome</name>
    <dbReference type="NCBI Taxonomy" id="1076179"/>
    <lineage>
        <taxon>unclassified sequences</taxon>
        <taxon>metagenomes</taxon>
        <taxon>ecological metagenomes</taxon>
    </lineage>
</organism>
<dbReference type="PANTHER" id="PTHR38459:SF1">
    <property type="entry name" value="PROPHAGE BACTOPRENOL-LINKED GLUCOSE TRANSLOCASE HOMOLOG"/>
    <property type="match status" value="1"/>
</dbReference>
<name>A0A644ZHG7_9ZZZZ</name>
<proteinExistence type="inferred from homology"/>
<dbReference type="Pfam" id="PF04138">
    <property type="entry name" value="GtrA_DPMS_TM"/>
    <property type="match status" value="1"/>
</dbReference>
<feature type="transmembrane region" description="Helical" evidence="6">
    <location>
        <begin position="21"/>
        <end position="39"/>
    </location>
</feature>
<dbReference type="GO" id="GO:0000271">
    <property type="term" value="P:polysaccharide biosynthetic process"/>
    <property type="evidence" value="ECO:0007669"/>
    <property type="project" value="InterPro"/>
</dbReference>
<evidence type="ECO:0000256" key="4">
    <source>
        <dbReference type="ARBA" id="ARBA00022989"/>
    </source>
</evidence>
<evidence type="ECO:0000259" key="7">
    <source>
        <dbReference type="Pfam" id="PF04138"/>
    </source>
</evidence>
<gene>
    <name evidence="8" type="ORF">SDC9_86936</name>
</gene>
<dbReference type="InterPro" id="IPR007267">
    <property type="entry name" value="GtrA_DPMS_TM"/>
</dbReference>
<dbReference type="AlphaFoldDB" id="A0A644ZHG7"/>
<dbReference type="PANTHER" id="PTHR38459">
    <property type="entry name" value="PROPHAGE BACTOPRENOL-LINKED GLUCOSE TRANSLOCASE HOMOLOG"/>
    <property type="match status" value="1"/>
</dbReference>
<evidence type="ECO:0000256" key="6">
    <source>
        <dbReference type="SAM" id="Phobius"/>
    </source>
</evidence>
<feature type="transmembrane region" description="Helical" evidence="6">
    <location>
        <begin position="110"/>
        <end position="131"/>
    </location>
</feature>
<keyword evidence="4 6" id="KW-1133">Transmembrane helix</keyword>
<accession>A0A644ZHG7</accession>
<keyword evidence="3 6" id="KW-0812">Transmembrane</keyword>
<evidence type="ECO:0000256" key="2">
    <source>
        <dbReference type="ARBA" id="ARBA00009399"/>
    </source>
</evidence>
<evidence type="ECO:0000256" key="5">
    <source>
        <dbReference type="ARBA" id="ARBA00023136"/>
    </source>
</evidence>
<evidence type="ECO:0000256" key="3">
    <source>
        <dbReference type="ARBA" id="ARBA00022692"/>
    </source>
</evidence>
<evidence type="ECO:0000313" key="8">
    <source>
        <dbReference type="EMBL" id="MPM40296.1"/>
    </source>
</evidence>
<feature type="transmembrane region" description="Helical" evidence="6">
    <location>
        <begin position="77"/>
        <end position="98"/>
    </location>
</feature>
<feature type="domain" description="GtrA/DPMS transmembrane" evidence="7">
    <location>
        <begin position="20"/>
        <end position="132"/>
    </location>
</feature>
<feature type="transmembrane region" description="Helical" evidence="6">
    <location>
        <begin position="45"/>
        <end position="65"/>
    </location>
</feature>
<dbReference type="InterPro" id="IPR051401">
    <property type="entry name" value="GtrA_CellWall_Glycosyl"/>
</dbReference>
<sequence>MNTKGTATLSKQENLVQIGKFTLFSISAGVIQVVVFTLLEELLHLPYWPSYLSALIASVLYNFTVNRRFTFKSANNIPKAMLQLGIYYALFTPLSTWWGDALVSQGFSDYLVLGGTMVINLITEFSVNRFIIYRTSMNTRGEEEKACVQT</sequence>